<dbReference type="InterPro" id="IPR032302">
    <property type="entry name" value="THOC2_N"/>
</dbReference>
<comment type="similarity">
    <text evidence="2">Belongs to the THOC2 family.</text>
</comment>
<accession>A0A067CP77</accession>
<protein>
    <recommendedName>
        <fullName evidence="3">THO complex subunit 2</fullName>
    </recommendedName>
</protein>
<keyword evidence="10" id="KW-1185">Reference proteome</keyword>
<dbReference type="GeneID" id="24125520"/>
<dbReference type="Pfam" id="PF11262">
    <property type="entry name" value="Tho2"/>
    <property type="match status" value="1"/>
</dbReference>
<dbReference type="STRING" id="695850.A0A067CP77"/>
<evidence type="ECO:0000259" key="8">
    <source>
        <dbReference type="Pfam" id="PF16134"/>
    </source>
</evidence>
<evidence type="ECO:0000256" key="5">
    <source>
        <dbReference type="SAM" id="MobiDB-lite"/>
    </source>
</evidence>
<dbReference type="Pfam" id="PF11732">
    <property type="entry name" value="Thoc2"/>
    <property type="match status" value="1"/>
</dbReference>
<dbReference type="KEGG" id="spar:SPRG_02986"/>
<organism evidence="9 10">
    <name type="scientific">Saprolegnia parasitica (strain CBS 223.65)</name>
    <dbReference type="NCBI Taxonomy" id="695850"/>
    <lineage>
        <taxon>Eukaryota</taxon>
        <taxon>Sar</taxon>
        <taxon>Stramenopiles</taxon>
        <taxon>Oomycota</taxon>
        <taxon>Saprolegniomycetes</taxon>
        <taxon>Saprolegniales</taxon>
        <taxon>Saprolegniaceae</taxon>
        <taxon>Saprolegnia</taxon>
    </lineage>
</organism>
<dbReference type="PANTHER" id="PTHR21597">
    <property type="entry name" value="THO2 PROTEIN"/>
    <property type="match status" value="1"/>
</dbReference>
<dbReference type="EMBL" id="KK583195">
    <property type="protein sequence ID" value="KDO32509.1"/>
    <property type="molecule type" value="Genomic_DNA"/>
</dbReference>
<dbReference type="InterPro" id="IPR021726">
    <property type="entry name" value="THO_THOC2_N"/>
</dbReference>
<reference evidence="9 10" key="1">
    <citation type="journal article" date="2013" name="PLoS Genet.">
        <title>Distinctive expansion of potential virulence genes in the genome of the oomycete fish pathogen Saprolegnia parasitica.</title>
        <authorList>
            <person name="Jiang R.H."/>
            <person name="de Bruijn I."/>
            <person name="Haas B.J."/>
            <person name="Belmonte R."/>
            <person name="Lobach L."/>
            <person name="Christie J."/>
            <person name="van den Ackerveken G."/>
            <person name="Bottin A."/>
            <person name="Bulone V."/>
            <person name="Diaz-Moreno S.M."/>
            <person name="Dumas B."/>
            <person name="Fan L."/>
            <person name="Gaulin E."/>
            <person name="Govers F."/>
            <person name="Grenville-Briggs L.J."/>
            <person name="Horner N.R."/>
            <person name="Levin J.Z."/>
            <person name="Mammella M."/>
            <person name="Meijer H.J."/>
            <person name="Morris P."/>
            <person name="Nusbaum C."/>
            <person name="Oome S."/>
            <person name="Phillips A.J."/>
            <person name="van Rooyen D."/>
            <person name="Rzeszutek E."/>
            <person name="Saraiva M."/>
            <person name="Secombes C.J."/>
            <person name="Seidl M.F."/>
            <person name="Snel B."/>
            <person name="Stassen J.H."/>
            <person name="Sykes S."/>
            <person name="Tripathy S."/>
            <person name="van den Berg H."/>
            <person name="Vega-Arreguin J.C."/>
            <person name="Wawra S."/>
            <person name="Young S.K."/>
            <person name="Zeng Q."/>
            <person name="Dieguez-Uribeondo J."/>
            <person name="Russ C."/>
            <person name="Tyler B.M."/>
            <person name="van West P."/>
        </authorList>
    </citation>
    <scope>NUCLEOTIDE SEQUENCE [LARGE SCALE GENOMIC DNA]</scope>
    <source>
        <strain evidence="9 10">CBS 223.65</strain>
    </source>
</reference>
<evidence type="ECO:0000313" key="9">
    <source>
        <dbReference type="EMBL" id="KDO32509.1"/>
    </source>
</evidence>
<evidence type="ECO:0000259" key="6">
    <source>
        <dbReference type="Pfam" id="PF11262"/>
    </source>
</evidence>
<evidence type="ECO:0000256" key="1">
    <source>
        <dbReference type="ARBA" id="ARBA00004123"/>
    </source>
</evidence>
<name>A0A067CP77_SAPPC</name>
<keyword evidence="4" id="KW-0539">Nucleus</keyword>
<sequence length="1570" mass="177837">MDLVTTWTESGRRLAPDALAKAAAKEDDLAPMLQALLWACATDAVPCADFVAALDESKLFEAESTHATTLADALWVVGSQVEQLPCDAGESHSKAWKTLCTVVKDIADKKLVPAMTLQTILELDVLHAVGLANDPAAVGKKIVRINTRSLYTQSKFNLLREESEGFAKVLSLLHSGVTRDTVEAVQRDLLALIGFFDLDPNRVLDLLLDVYETQYMNDCFADLIAPFKREYVVHLLGFKLQFYQRPETIAAKLVAPRSLYRIAAMLLHKGLYTLYELYPHVSPTKAGILEKEVQRVEGLKTAARGYGKVNLNAKKDDDDASSTETTTISEADANQMYGILVGLLEIGAYELALERIRDFVARDCNPLAHAPLARQLCVTISDLLASLYAPLSLASMRLVATTTVVTSRHVVAPIQTLREMVDIVFPMLHLLGPFLHHDQSLWTKLQRILLHALPSNAWLLEPLEHLFTHTLFPTLSLHGCCPNLVYQMWDLLKSFSCEKRYALYQSWQDKYANVPEMMLAHARTVDTTRKVMRRLTADKTKPTGRVLTHVAHANPLSPYENLIQPVVESLKYISPLGMDVLSFVLITELGRPRPSLKLDGTNVSLWLSSLASFSGSFYRKYPMVELSALLSYLFQRLSKWESVELIVLSELLTKMGSCLALEDLSQTQLEALAGGPTLGYEAPDPKVMNKRAIPRLRDTLVKLNLAWPLCIVMGQMRSRIEHDETTKEEHLKLLGGTYDMCQRTLSQLLAFLHAAADPSTYVGALPPLRDLVHKYHLPDDVAMLLLRPAMRSDDPLLRSVTRSVHSSAATSLSTDAPGPAFMYSETFLSELDATFATSAHNPFEGLTKELFATFWGLTLYDIYVPHGQYEAEISKIRHELTLLANMTTGSSSEKRKQKEKLMATIDKLVTEQKDQVGHRKRIFERLEAQKHTFFTSAVATTVSELLQKCIVPRALLSPEDAMYCAKFMQHLHEIETPNLSTLQYYHKVTLNLSGLVLCTTEREASNFGIFLKESHALLARWFHAADDFGAEGANKIGFSLSLNDPSVRMEHRRYRKTYAKWQSHMERVYAGALGSAEYMPTRNTLVLLTKMIDVFPVSSANGTRLLSLVEKLTLDDREDLKIMAKRYSALLKRRLGTFADEKAPRSSPSPARDAKDAKDAKDPRRRESTTTNEKRPRSLSREKDDGRKRGRGSDPVRRRDDTELRREPRRETPPPARRESGGRKEENGSRTSKDTRKDEPTGRGKEPAADVKDERSRKTDRKDDRKDDGRRQERKPTNDRKPDDRKPDDRKPDDRKPDDRKPDDRKAAETKRDVDRKADSDRKTATDRKADSDRKAEADRKTATDRKAEADKKTENDRKTATDRKTESDRKAESDRKTEADKKTESDRKPDNDRKAPSDRKVDNDRKPLPDRKPEADKKTESDRKTDSKPESQRKEATKPEGSRSDASGRNQESKDVAKDGESEEAALRRQLQEKRGDVRKMVTLNRKREREEPTAEDPPKRRMTSSLDEAEEKRIVEANNKRLAEERKQRMAERKRSEPRNTPPPAPRRDEKRDRSVNRNHGHGRRRNR</sequence>
<evidence type="ECO:0000259" key="7">
    <source>
        <dbReference type="Pfam" id="PF11732"/>
    </source>
</evidence>
<feature type="region of interest" description="Disordered" evidence="5">
    <location>
        <begin position="1140"/>
        <end position="1570"/>
    </location>
</feature>
<feature type="domain" description="THO complex subunit 2 N-terminal" evidence="8">
    <location>
        <begin position="2"/>
        <end position="216"/>
    </location>
</feature>
<feature type="domain" description="THO complex subunitTHOC2 N-terminal" evidence="7">
    <location>
        <begin position="556"/>
        <end position="611"/>
    </location>
</feature>
<feature type="compositionally biased region" description="Basic and acidic residues" evidence="5">
    <location>
        <begin position="1152"/>
        <end position="1444"/>
    </location>
</feature>
<evidence type="ECO:0000256" key="2">
    <source>
        <dbReference type="ARBA" id="ARBA00007857"/>
    </source>
</evidence>
<feature type="compositionally biased region" description="Basic residues" evidence="5">
    <location>
        <begin position="1559"/>
        <end position="1570"/>
    </location>
</feature>
<feature type="compositionally biased region" description="Basic and acidic residues" evidence="5">
    <location>
        <begin position="1452"/>
        <end position="1501"/>
    </location>
</feature>
<dbReference type="Proteomes" id="UP000030745">
    <property type="component" value="Unassembled WGS sequence"/>
</dbReference>
<feature type="compositionally biased region" description="Basic and acidic residues" evidence="5">
    <location>
        <begin position="1512"/>
        <end position="1540"/>
    </location>
</feature>
<gene>
    <name evidence="9" type="ORF">SPRG_02986</name>
</gene>
<dbReference type="PANTHER" id="PTHR21597:SF0">
    <property type="entry name" value="THO COMPLEX SUBUNIT 2"/>
    <property type="match status" value="1"/>
</dbReference>
<feature type="compositionally biased region" description="Basic and acidic residues" evidence="5">
    <location>
        <begin position="1548"/>
        <end position="1558"/>
    </location>
</feature>
<dbReference type="VEuPathDB" id="FungiDB:SPRG_02986"/>
<feature type="domain" description="THO complex subunit 2 N-terminal" evidence="8">
    <location>
        <begin position="411"/>
        <end position="545"/>
    </location>
</feature>
<dbReference type="GO" id="GO:0006397">
    <property type="term" value="P:mRNA processing"/>
    <property type="evidence" value="ECO:0007669"/>
    <property type="project" value="InterPro"/>
</dbReference>
<proteinExistence type="inferred from homology"/>
<feature type="domain" description="THO complex subunitTHOC2 C-terminal" evidence="6">
    <location>
        <begin position="845"/>
        <end position="1131"/>
    </location>
</feature>
<dbReference type="GO" id="GO:0006406">
    <property type="term" value="P:mRNA export from nucleus"/>
    <property type="evidence" value="ECO:0007669"/>
    <property type="project" value="InterPro"/>
</dbReference>
<dbReference type="Pfam" id="PF16134">
    <property type="entry name" value="THOC2_N"/>
    <property type="match status" value="2"/>
</dbReference>
<dbReference type="InterPro" id="IPR021418">
    <property type="entry name" value="THO_THOC2_C"/>
</dbReference>
<dbReference type="OrthoDB" id="29024at2759"/>
<evidence type="ECO:0000256" key="4">
    <source>
        <dbReference type="ARBA" id="ARBA00023242"/>
    </source>
</evidence>
<dbReference type="RefSeq" id="XP_012196958.1">
    <property type="nucleotide sequence ID" value="XM_012341568.1"/>
</dbReference>
<dbReference type="OMA" id="QERWTCI"/>
<dbReference type="InterPro" id="IPR040007">
    <property type="entry name" value="Tho2"/>
</dbReference>
<evidence type="ECO:0000256" key="3">
    <source>
        <dbReference type="ARBA" id="ARBA00019596"/>
    </source>
</evidence>
<evidence type="ECO:0000313" key="10">
    <source>
        <dbReference type="Proteomes" id="UP000030745"/>
    </source>
</evidence>
<dbReference type="GO" id="GO:0003729">
    <property type="term" value="F:mRNA binding"/>
    <property type="evidence" value="ECO:0007669"/>
    <property type="project" value="TreeGrafter"/>
</dbReference>
<dbReference type="GO" id="GO:0000445">
    <property type="term" value="C:THO complex part of transcription export complex"/>
    <property type="evidence" value="ECO:0007669"/>
    <property type="project" value="TreeGrafter"/>
</dbReference>
<comment type="subcellular location">
    <subcellularLocation>
        <location evidence="1">Nucleus</location>
    </subcellularLocation>
</comment>